<evidence type="ECO:0000313" key="2">
    <source>
        <dbReference type="Proteomes" id="UP000592181"/>
    </source>
</evidence>
<dbReference type="AlphaFoldDB" id="A0A852X4I7"/>
<dbReference type="Proteomes" id="UP000592181">
    <property type="component" value="Unassembled WGS sequence"/>
</dbReference>
<organism evidence="1 2">
    <name type="scientific">Janibacter alkaliphilus</name>
    <dbReference type="NCBI Taxonomy" id="1069963"/>
    <lineage>
        <taxon>Bacteria</taxon>
        <taxon>Bacillati</taxon>
        <taxon>Actinomycetota</taxon>
        <taxon>Actinomycetes</taxon>
        <taxon>Micrococcales</taxon>
        <taxon>Intrasporangiaceae</taxon>
        <taxon>Janibacter</taxon>
    </lineage>
</organism>
<protein>
    <recommendedName>
        <fullName evidence="3">PKD domain-containing protein</fullName>
    </recommendedName>
</protein>
<reference evidence="1 2" key="1">
    <citation type="submission" date="2020-07" db="EMBL/GenBank/DDBJ databases">
        <title>Sequencing the genomes of 1000 actinobacteria strains.</title>
        <authorList>
            <person name="Klenk H.-P."/>
        </authorList>
    </citation>
    <scope>NUCLEOTIDE SEQUENCE [LARGE SCALE GENOMIC DNA]</scope>
    <source>
        <strain evidence="1 2">DSM 24723</strain>
    </source>
</reference>
<proteinExistence type="predicted"/>
<gene>
    <name evidence="1" type="ORF">BJY28_002288</name>
</gene>
<name>A0A852X4I7_9MICO</name>
<accession>A0A852X4I7</accession>
<dbReference type="EMBL" id="JACBZX010000001">
    <property type="protein sequence ID" value="NYG37819.1"/>
    <property type="molecule type" value="Genomic_DNA"/>
</dbReference>
<dbReference type="RefSeq" id="WP_179463125.1">
    <property type="nucleotide sequence ID" value="NZ_JACBZX010000001.1"/>
</dbReference>
<keyword evidence="2" id="KW-1185">Reference proteome</keyword>
<evidence type="ECO:0008006" key="3">
    <source>
        <dbReference type="Google" id="ProtNLM"/>
    </source>
</evidence>
<comment type="caution">
    <text evidence="1">The sequence shown here is derived from an EMBL/GenBank/DDBJ whole genome shotgun (WGS) entry which is preliminary data.</text>
</comment>
<sequence>MVEAPPTPSLGQIQEAFRELPFCMPEPTISPPGGKTLINFDTYYTASWPDGSCLVPGEVSDTVTLLSWDIEYRIAAQDYTYDYGDGQTSGATTSTGGPYPTGDVTHQYSDTGTVDVRIDARLTGDYRVNGGAWQDLAATADLQDEPAIPLTVVQAKNRLTK</sequence>
<evidence type="ECO:0000313" key="1">
    <source>
        <dbReference type="EMBL" id="NYG37819.1"/>
    </source>
</evidence>